<sequence>MLENVNQYFLYQEKKYIKPEKAGVLSQSMLDLRELAQSARKEFIVISQLLAEKVKPFEAERVSQWMNQAQICRPHFWCYYRFPSDDIDEVTLAIRLYGKYNDFGVSVEVSFIERKKSEKSLIQQRKVLNCPITAPSYYLAQNSGISYKIEGNEENRMMLMKKVERGEFRKVLIKQDVPYVKNQTVEELIDRIAKVFDGLVPYYEETKKINTEMKHILEVSYPS</sequence>
<organism evidence="1 2">
    <name type="scientific">Lactococcus formosensis</name>
    <dbReference type="NCBI Taxonomy" id="1281486"/>
    <lineage>
        <taxon>Bacteria</taxon>
        <taxon>Bacillati</taxon>
        <taxon>Bacillota</taxon>
        <taxon>Bacilli</taxon>
        <taxon>Lactobacillales</taxon>
        <taxon>Streptococcaceae</taxon>
        <taxon>Lactococcus</taxon>
    </lineage>
</organism>
<dbReference type="EMBL" id="CP086395">
    <property type="protein sequence ID" value="USJ21480.1"/>
    <property type="molecule type" value="Genomic_DNA"/>
</dbReference>
<dbReference type="AlphaFoldDB" id="A0A9Q8Y3P2"/>
<reference evidence="1" key="1">
    <citation type="journal article" date="2022" name="Front. Microbiol.">
        <title>Feed Insects as a Reservoir of Granadaene-Producing Lactococci.</title>
        <authorList>
            <person name="Neuzil-Bunesova V."/>
            <person name="Ramirez Garcia A."/>
            <person name="Modrackova N."/>
            <person name="Makovska M."/>
            <person name="Sabolova M."/>
            <person name="Sproer C."/>
            <person name="Bunk B."/>
            <person name="Blom J."/>
            <person name="Schwab C."/>
        </authorList>
    </citation>
    <scope>NUCLEOTIDE SEQUENCE</scope>
    <source>
        <strain evidence="1">I4/6O</strain>
    </source>
</reference>
<evidence type="ECO:0000313" key="2">
    <source>
        <dbReference type="Proteomes" id="UP001056730"/>
    </source>
</evidence>
<evidence type="ECO:0000313" key="1">
    <source>
        <dbReference type="EMBL" id="USJ21480.1"/>
    </source>
</evidence>
<name>A0A9Q8Y3P2_9LACT</name>
<gene>
    <name evidence="1" type="ORF">LMK00_05640</name>
</gene>
<accession>A0A9Q8Y3P2</accession>
<proteinExistence type="predicted"/>
<dbReference type="RefSeq" id="WP_252175917.1">
    <property type="nucleotide sequence ID" value="NZ_CP086395.1"/>
</dbReference>
<dbReference type="KEGG" id="lfo:LMK00_05640"/>
<dbReference type="Proteomes" id="UP001056730">
    <property type="component" value="Chromosome"/>
</dbReference>
<protein>
    <submittedName>
        <fullName evidence="1">Ribonuclease P</fullName>
    </submittedName>
</protein>